<dbReference type="Proteomes" id="UP000027138">
    <property type="component" value="Unassembled WGS sequence"/>
</dbReference>
<feature type="transmembrane region" description="Helical" evidence="2">
    <location>
        <begin position="215"/>
        <end position="238"/>
    </location>
</feature>
<feature type="region of interest" description="Disordered" evidence="1">
    <location>
        <begin position="1"/>
        <end position="20"/>
    </location>
</feature>
<dbReference type="EMBL" id="KK914415">
    <property type="protein sequence ID" value="KDP37208.1"/>
    <property type="molecule type" value="Genomic_DNA"/>
</dbReference>
<evidence type="ECO:0000313" key="3">
    <source>
        <dbReference type="EMBL" id="KDP37208.1"/>
    </source>
</evidence>
<keyword evidence="2" id="KW-0812">Transmembrane</keyword>
<dbReference type="STRING" id="180498.A0A067KQI2"/>
<accession>A0A067KQI2</accession>
<dbReference type="AlphaFoldDB" id="A0A067KQI2"/>
<reference evidence="3 4" key="1">
    <citation type="journal article" date="2014" name="PLoS ONE">
        <title>Global Analysis of Gene Expression Profiles in Physic Nut (Jatropha curcas L.) Seedlings Exposed to Salt Stress.</title>
        <authorList>
            <person name="Zhang L."/>
            <person name="Zhang C."/>
            <person name="Wu P."/>
            <person name="Chen Y."/>
            <person name="Li M."/>
            <person name="Jiang H."/>
            <person name="Wu G."/>
        </authorList>
    </citation>
    <scope>NUCLEOTIDE SEQUENCE [LARGE SCALE GENOMIC DNA]</scope>
    <source>
        <strain evidence="4">cv. GZQX0401</strain>
        <tissue evidence="3">Young leaves</tissue>
    </source>
</reference>
<feature type="compositionally biased region" description="Low complexity" evidence="1">
    <location>
        <begin position="35"/>
        <end position="46"/>
    </location>
</feature>
<proteinExistence type="predicted"/>
<evidence type="ECO:0000256" key="2">
    <source>
        <dbReference type="SAM" id="Phobius"/>
    </source>
</evidence>
<evidence type="ECO:0000313" key="4">
    <source>
        <dbReference type="Proteomes" id="UP000027138"/>
    </source>
</evidence>
<name>A0A067KQI2_JATCU</name>
<protein>
    <submittedName>
        <fullName evidence="3">Uncharacterized protein</fullName>
    </submittedName>
</protein>
<organism evidence="3 4">
    <name type="scientific">Jatropha curcas</name>
    <name type="common">Barbados nut</name>
    <dbReference type="NCBI Taxonomy" id="180498"/>
    <lineage>
        <taxon>Eukaryota</taxon>
        <taxon>Viridiplantae</taxon>
        <taxon>Streptophyta</taxon>
        <taxon>Embryophyta</taxon>
        <taxon>Tracheophyta</taxon>
        <taxon>Spermatophyta</taxon>
        <taxon>Magnoliopsida</taxon>
        <taxon>eudicotyledons</taxon>
        <taxon>Gunneridae</taxon>
        <taxon>Pentapetalae</taxon>
        <taxon>rosids</taxon>
        <taxon>fabids</taxon>
        <taxon>Malpighiales</taxon>
        <taxon>Euphorbiaceae</taxon>
        <taxon>Crotonoideae</taxon>
        <taxon>Jatropheae</taxon>
        <taxon>Jatropha</taxon>
    </lineage>
</organism>
<dbReference type="PANTHER" id="PTHR35469:SF5">
    <property type="entry name" value="TRANSMEMBRANE PROTEIN"/>
    <property type="match status" value="1"/>
</dbReference>
<dbReference type="OrthoDB" id="1645757at2759"/>
<feature type="compositionally biased region" description="Polar residues" evidence="1">
    <location>
        <begin position="56"/>
        <end position="72"/>
    </location>
</feature>
<sequence>MASNVKQQERRRRIVERGSDRMALITGQVRTLNDSSSLSSPTETSTQRPHHHAHTESSPSILFSPDDQSQINPAPEVANEASFSKLVKLRTMNECSSGNRAFDISSGTRAFDMSSRTRAFDIGKQIEPQLNKVETVPEIIKTPVIDTITRTSTQPPKATPSIPKPQTQSCFFSSKRVNSCIMASENMRAISSLIIAILVVMSNIGYPIFGFDFLSWVHFIVSRPFFLILLTDVTIVLCRMVCEPANFVVEETEEERKDEGDNWDGAVKFLERAH</sequence>
<keyword evidence="4" id="KW-1185">Reference proteome</keyword>
<evidence type="ECO:0000256" key="1">
    <source>
        <dbReference type="SAM" id="MobiDB-lite"/>
    </source>
</evidence>
<gene>
    <name evidence="3" type="ORF">JCGZ_06264</name>
</gene>
<feature type="region of interest" description="Disordered" evidence="1">
    <location>
        <begin position="28"/>
        <end position="73"/>
    </location>
</feature>
<dbReference type="PANTHER" id="PTHR35469">
    <property type="entry name" value="TRANSMEMBRANE PROTEIN"/>
    <property type="match status" value="1"/>
</dbReference>
<keyword evidence="2" id="KW-1133">Transmembrane helix</keyword>
<keyword evidence="2" id="KW-0472">Membrane</keyword>
<feature type="transmembrane region" description="Helical" evidence="2">
    <location>
        <begin position="189"/>
        <end position="209"/>
    </location>
</feature>